<evidence type="ECO:0000313" key="2">
    <source>
        <dbReference type="EMBL" id="MBT4870657.1"/>
    </source>
</evidence>
<comment type="caution">
    <text evidence="2">The sequence shown here is derived from an EMBL/GenBank/DDBJ whole genome shotgun (WGS) entry which is preliminary data.</text>
</comment>
<reference evidence="2" key="1">
    <citation type="journal article" date="2021" name="ISME J.">
        <title>Mercury methylation by metabolically versatile and cosmopolitan marine bacteria.</title>
        <authorList>
            <person name="Lin H."/>
            <person name="Ascher D.B."/>
            <person name="Myung Y."/>
            <person name="Lamborg C.H."/>
            <person name="Hallam S.J."/>
            <person name="Gionfriddo C.M."/>
            <person name="Holt K.E."/>
            <person name="Moreau J.W."/>
        </authorList>
    </citation>
    <scope>NUCLEOTIDE SEQUENCE</scope>
    <source>
        <strain evidence="2">SI075_bin30</strain>
    </source>
</reference>
<dbReference type="Pfam" id="PF08241">
    <property type="entry name" value="Methyltransf_11"/>
    <property type="match status" value="1"/>
</dbReference>
<dbReference type="CDD" id="cd02440">
    <property type="entry name" value="AdoMet_MTases"/>
    <property type="match status" value="1"/>
</dbReference>
<evidence type="ECO:0000259" key="1">
    <source>
        <dbReference type="Pfam" id="PF08241"/>
    </source>
</evidence>
<evidence type="ECO:0000313" key="3">
    <source>
        <dbReference type="Proteomes" id="UP000722459"/>
    </source>
</evidence>
<dbReference type="AlphaFoldDB" id="A0A8T5GG21"/>
<dbReference type="InterPro" id="IPR029063">
    <property type="entry name" value="SAM-dependent_MTases_sf"/>
</dbReference>
<keyword evidence="2" id="KW-0489">Methyltransferase</keyword>
<sequence length="209" mass="24045">MVKEIGWEKIISNYDSPTITKEDLLLPYFSELKYSRPILDIGCGNGLFANLLSQKHKVIGLDVHEREFDKFKYIKSDAKSIPLEDSSVGDILLINVFSCVGDLEKITKILKEVKRVKKESSKVYVVDTPEEFAEKEISNEIFETKILGKQRVKIKAKKVDGSFIEFEDNVILYDDFKECVSKADMEIIGTKDFIHLKVGKQIYKLWVLQ</sequence>
<feature type="domain" description="Methyltransferase type 11" evidence="1">
    <location>
        <begin position="39"/>
        <end position="124"/>
    </location>
</feature>
<protein>
    <submittedName>
        <fullName evidence="2">Class I SAM-dependent methyltransferase</fullName>
    </submittedName>
</protein>
<dbReference type="EMBL" id="JABJNZ010000048">
    <property type="protein sequence ID" value="MBT4870657.1"/>
    <property type="molecule type" value="Genomic_DNA"/>
</dbReference>
<accession>A0A8T5GG21</accession>
<dbReference type="InterPro" id="IPR013216">
    <property type="entry name" value="Methyltransf_11"/>
</dbReference>
<dbReference type="GO" id="GO:0032259">
    <property type="term" value="P:methylation"/>
    <property type="evidence" value="ECO:0007669"/>
    <property type="project" value="UniProtKB-KW"/>
</dbReference>
<keyword evidence="2" id="KW-0808">Transferase</keyword>
<proteinExistence type="predicted"/>
<gene>
    <name evidence="2" type="ORF">HON47_03730</name>
</gene>
<name>A0A8T5GG21_9ARCH</name>
<organism evidence="2 3">
    <name type="scientific">Candidatus Iainarchaeum sp</name>
    <dbReference type="NCBI Taxonomy" id="3101447"/>
    <lineage>
        <taxon>Archaea</taxon>
        <taxon>Candidatus Iainarchaeota</taxon>
        <taxon>Candidatus Iainarchaeia</taxon>
        <taxon>Candidatus Iainarchaeales</taxon>
        <taxon>Candidatus Iainarchaeaceae</taxon>
        <taxon>Candidatus Iainarchaeum</taxon>
    </lineage>
</organism>
<dbReference type="SUPFAM" id="SSF53335">
    <property type="entry name" value="S-adenosyl-L-methionine-dependent methyltransferases"/>
    <property type="match status" value="1"/>
</dbReference>
<dbReference type="Proteomes" id="UP000722459">
    <property type="component" value="Unassembled WGS sequence"/>
</dbReference>
<dbReference type="Gene3D" id="3.40.50.150">
    <property type="entry name" value="Vaccinia Virus protein VP39"/>
    <property type="match status" value="1"/>
</dbReference>
<dbReference type="GO" id="GO:0008757">
    <property type="term" value="F:S-adenosylmethionine-dependent methyltransferase activity"/>
    <property type="evidence" value="ECO:0007669"/>
    <property type="project" value="InterPro"/>
</dbReference>